<gene>
    <name evidence="6" type="ORF">WM2015_784</name>
</gene>
<dbReference type="InterPro" id="IPR011517">
    <property type="entry name" value="RNA_pol_sigma70_ECF-like"/>
</dbReference>
<dbReference type="InterPro" id="IPR014284">
    <property type="entry name" value="RNA_pol_sigma-70_dom"/>
</dbReference>
<dbReference type="RefSeq" id="WP_049724821.1">
    <property type="nucleotide sequence ID" value="NZ_CP012154.1"/>
</dbReference>
<keyword evidence="4" id="KW-0804">Transcription</keyword>
<dbReference type="InterPro" id="IPR053812">
    <property type="entry name" value="HTH_Sigma70_ECF-like"/>
</dbReference>
<dbReference type="InterPro" id="IPR039425">
    <property type="entry name" value="RNA_pol_sigma-70-like"/>
</dbReference>
<comment type="similarity">
    <text evidence="1">Belongs to the sigma-70 factor family. ECF subfamily.</text>
</comment>
<dbReference type="Proteomes" id="UP000066624">
    <property type="component" value="Chromosome"/>
</dbReference>
<dbReference type="SUPFAM" id="SSF88659">
    <property type="entry name" value="Sigma3 and sigma4 domains of RNA polymerase sigma factors"/>
    <property type="match status" value="1"/>
</dbReference>
<dbReference type="EMBL" id="CP012154">
    <property type="protein sequence ID" value="AKS41165.1"/>
    <property type="molecule type" value="Genomic_DNA"/>
</dbReference>
<evidence type="ECO:0000313" key="6">
    <source>
        <dbReference type="EMBL" id="AKS41165.1"/>
    </source>
</evidence>
<dbReference type="InterPro" id="IPR013325">
    <property type="entry name" value="RNA_pol_sigma_r2"/>
</dbReference>
<evidence type="ECO:0000256" key="4">
    <source>
        <dbReference type="ARBA" id="ARBA00023163"/>
    </source>
</evidence>
<dbReference type="AlphaFoldDB" id="A0A0K0XU21"/>
<dbReference type="GO" id="GO:0016987">
    <property type="term" value="F:sigma factor activity"/>
    <property type="evidence" value="ECO:0007669"/>
    <property type="project" value="UniProtKB-KW"/>
</dbReference>
<keyword evidence="7" id="KW-1185">Reference proteome</keyword>
<protein>
    <submittedName>
        <fullName evidence="6">RNA polymerase, sigma-24 subunit, ECF subfamily</fullName>
    </submittedName>
</protein>
<evidence type="ECO:0000256" key="3">
    <source>
        <dbReference type="ARBA" id="ARBA00023082"/>
    </source>
</evidence>
<dbReference type="InterPro" id="IPR036388">
    <property type="entry name" value="WH-like_DNA-bd_sf"/>
</dbReference>
<dbReference type="Pfam" id="PF07638">
    <property type="entry name" value="Sigma70_ECF"/>
    <property type="match status" value="1"/>
</dbReference>
<evidence type="ECO:0000259" key="5">
    <source>
        <dbReference type="Pfam" id="PF07638"/>
    </source>
</evidence>
<keyword evidence="3" id="KW-0731">Sigma factor</keyword>
<name>A0A0K0XU21_9GAMM</name>
<dbReference type="PANTHER" id="PTHR43133">
    <property type="entry name" value="RNA POLYMERASE ECF-TYPE SIGMA FACTO"/>
    <property type="match status" value="1"/>
</dbReference>
<dbReference type="GO" id="GO:0006352">
    <property type="term" value="P:DNA-templated transcription initiation"/>
    <property type="evidence" value="ECO:0007669"/>
    <property type="project" value="InterPro"/>
</dbReference>
<organism evidence="6 7">
    <name type="scientific">Wenzhouxiangella marina</name>
    <dbReference type="NCBI Taxonomy" id="1579979"/>
    <lineage>
        <taxon>Bacteria</taxon>
        <taxon>Pseudomonadati</taxon>
        <taxon>Pseudomonadota</taxon>
        <taxon>Gammaproteobacteria</taxon>
        <taxon>Chromatiales</taxon>
        <taxon>Wenzhouxiangellaceae</taxon>
        <taxon>Wenzhouxiangella</taxon>
    </lineage>
</organism>
<evidence type="ECO:0000256" key="2">
    <source>
        <dbReference type="ARBA" id="ARBA00023015"/>
    </source>
</evidence>
<keyword evidence="2" id="KW-0805">Transcription regulation</keyword>
<accession>A0A0K0XU21</accession>
<evidence type="ECO:0000313" key="7">
    <source>
        <dbReference type="Proteomes" id="UP000066624"/>
    </source>
</evidence>
<dbReference type="NCBIfam" id="TIGR02937">
    <property type="entry name" value="sigma70-ECF"/>
    <property type="match status" value="1"/>
</dbReference>
<dbReference type="SUPFAM" id="SSF88946">
    <property type="entry name" value="Sigma2 domain of RNA polymerase sigma factors"/>
    <property type="match status" value="1"/>
</dbReference>
<dbReference type="STRING" id="1579979.WM2015_784"/>
<reference evidence="6 7" key="1">
    <citation type="submission" date="2015-07" db="EMBL/GenBank/DDBJ databases">
        <authorList>
            <person name="Noorani M."/>
        </authorList>
    </citation>
    <scope>NUCLEOTIDE SEQUENCE [LARGE SCALE GENOMIC DNA]</scope>
    <source>
        <strain evidence="6 7">KCTC 42284</strain>
    </source>
</reference>
<proteinExistence type="inferred from homology"/>
<dbReference type="NCBIfam" id="TIGR02999">
    <property type="entry name" value="Sig-70_X6"/>
    <property type="match status" value="1"/>
</dbReference>
<dbReference type="KEGG" id="wma:WM2015_784"/>
<sequence>MLDEPKQLTKLVRNWSAGDPDARESLMTQLYARLRRLARRQIAAQPGRSSLQTTALVNEAFLKLDGADIEVEHRRHFYALVARVMRQVLVDHARALAREKRGGDLLNVTLDESRAAAVPIDSELLDLDRCLERLERHHQRAARAIELSYFGGYDQATVAELMQTSLRTVERELRFGRAWLRNQLEPLRE</sequence>
<dbReference type="PANTHER" id="PTHR43133:SF39">
    <property type="entry name" value="SIMILAR TO RNA POLYMERASE SIGMA-E FACTOR"/>
    <property type="match status" value="1"/>
</dbReference>
<evidence type="ECO:0000256" key="1">
    <source>
        <dbReference type="ARBA" id="ARBA00010641"/>
    </source>
</evidence>
<feature type="domain" description="RNA polymerase sigma-70 ECF-like HTH" evidence="5">
    <location>
        <begin position="6"/>
        <end position="184"/>
    </location>
</feature>
<dbReference type="Gene3D" id="1.10.1740.10">
    <property type="match status" value="1"/>
</dbReference>
<dbReference type="Gene3D" id="1.10.10.10">
    <property type="entry name" value="Winged helix-like DNA-binding domain superfamily/Winged helix DNA-binding domain"/>
    <property type="match status" value="1"/>
</dbReference>
<dbReference type="InterPro" id="IPR013324">
    <property type="entry name" value="RNA_pol_sigma_r3/r4-like"/>
</dbReference>